<accession>A0ABW0NPH7</accession>
<organism evidence="1 2">
    <name type="scientific">Lysinimonas soli</name>
    <dbReference type="NCBI Taxonomy" id="1074233"/>
    <lineage>
        <taxon>Bacteria</taxon>
        <taxon>Bacillati</taxon>
        <taxon>Actinomycetota</taxon>
        <taxon>Actinomycetes</taxon>
        <taxon>Micrococcales</taxon>
        <taxon>Microbacteriaceae</taxon>
        <taxon>Lysinimonas</taxon>
    </lineage>
</organism>
<comment type="caution">
    <text evidence="1">The sequence shown here is derived from an EMBL/GenBank/DDBJ whole genome shotgun (WGS) entry which is preliminary data.</text>
</comment>
<dbReference type="EMBL" id="JBHSMG010000001">
    <property type="protein sequence ID" value="MFC5500799.1"/>
    <property type="molecule type" value="Genomic_DNA"/>
</dbReference>
<dbReference type="Pfam" id="PF20102">
    <property type="entry name" value="DUF6492"/>
    <property type="match status" value="1"/>
</dbReference>
<dbReference type="Proteomes" id="UP001596039">
    <property type="component" value="Unassembled WGS sequence"/>
</dbReference>
<dbReference type="InterPro" id="IPR045499">
    <property type="entry name" value="DUF6492"/>
</dbReference>
<gene>
    <name evidence="1" type="ORF">ACFPJ4_00945</name>
</gene>
<protein>
    <submittedName>
        <fullName evidence="1">DUF6492 family protein</fullName>
    </submittedName>
</protein>
<keyword evidence="2" id="KW-1185">Reference proteome</keyword>
<evidence type="ECO:0000313" key="1">
    <source>
        <dbReference type="EMBL" id="MFC5500799.1"/>
    </source>
</evidence>
<evidence type="ECO:0000313" key="2">
    <source>
        <dbReference type="Proteomes" id="UP001596039"/>
    </source>
</evidence>
<reference evidence="2" key="1">
    <citation type="journal article" date="2019" name="Int. J. Syst. Evol. Microbiol.">
        <title>The Global Catalogue of Microorganisms (GCM) 10K type strain sequencing project: providing services to taxonomists for standard genome sequencing and annotation.</title>
        <authorList>
            <consortium name="The Broad Institute Genomics Platform"/>
            <consortium name="The Broad Institute Genome Sequencing Center for Infectious Disease"/>
            <person name="Wu L."/>
            <person name="Ma J."/>
        </authorList>
    </citation>
    <scope>NUCLEOTIDE SEQUENCE [LARGE SCALE GENOMIC DNA]</scope>
    <source>
        <strain evidence="2">CGMCC 4.6997</strain>
    </source>
</reference>
<sequence>MSLVVVTPSHAPDLASFRRLHASVLRWSDPGVRHIVAVPEIDVPLFRAVGDQRLDVVGYRGLLPREFLQTTRLARLKGLPRGYRIGAVNARRPWPPIRGWMLQQIVKLALVSKLDHDVTLLIDSDVLAIAPLDETVFRHGDAVRLYRLPHGVDDGMPRHRRWLAESARLLGLPGAEAESPDYIAPFNSWSPVVVRAALDRVSDVTGIPWSRAVGSTLDFSEFMLIGSFASAENDGRTFTSDRSLCHSHWDPRPLDLTTARAFLEALDPHDLAIHIQSNSATPEDVLRWVAEHFDGQR</sequence>
<name>A0ABW0NPH7_9MICO</name>
<dbReference type="RefSeq" id="WP_386738412.1">
    <property type="nucleotide sequence ID" value="NZ_JBHSMG010000001.1"/>
</dbReference>
<proteinExistence type="predicted"/>